<dbReference type="InterPro" id="IPR051793">
    <property type="entry name" value="NADH:flavin_oxidoreductase"/>
</dbReference>
<dbReference type="InterPro" id="IPR001155">
    <property type="entry name" value="OxRdtase_FMN_N"/>
</dbReference>
<dbReference type="SUPFAM" id="SSF51905">
    <property type="entry name" value="FAD/NAD(P)-binding domain"/>
    <property type="match status" value="1"/>
</dbReference>
<protein>
    <submittedName>
        <fullName evidence="12">FAD-dependent oxidoreductase</fullName>
    </submittedName>
</protein>
<evidence type="ECO:0000256" key="9">
    <source>
        <dbReference type="ARBA" id="ARBA00023014"/>
    </source>
</evidence>
<dbReference type="GO" id="GO:0051536">
    <property type="term" value="F:iron-sulfur cluster binding"/>
    <property type="evidence" value="ECO:0007669"/>
    <property type="project" value="UniProtKB-KW"/>
</dbReference>
<dbReference type="Gene3D" id="3.40.50.720">
    <property type="entry name" value="NAD(P)-binding Rossmann-like Domain"/>
    <property type="match status" value="1"/>
</dbReference>
<dbReference type="PRINTS" id="PR00368">
    <property type="entry name" value="FADPNR"/>
</dbReference>
<dbReference type="SUPFAM" id="SSF51971">
    <property type="entry name" value="Nucleotide-binding domain"/>
    <property type="match status" value="1"/>
</dbReference>
<comment type="cofactor">
    <cofactor evidence="2">
        <name>[4Fe-4S] cluster</name>
        <dbReference type="ChEBI" id="CHEBI:49883"/>
    </cofactor>
</comment>
<dbReference type="Proteomes" id="UP001193501">
    <property type="component" value="Unassembled WGS sequence"/>
</dbReference>
<evidence type="ECO:0000313" key="12">
    <source>
        <dbReference type="EMBL" id="NBZ88492.1"/>
    </source>
</evidence>
<keyword evidence="9" id="KW-0411">Iron-sulfur</keyword>
<evidence type="ECO:0000256" key="2">
    <source>
        <dbReference type="ARBA" id="ARBA00001966"/>
    </source>
</evidence>
<gene>
    <name evidence="12" type="ORF">GV832_12940</name>
</gene>
<feature type="domain" description="NADH:flavin oxidoreductase/NADH oxidase N-terminal" evidence="10">
    <location>
        <begin position="5"/>
        <end position="319"/>
    </location>
</feature>
<comment type="similarity">
    <text evidence="3">In the N-terminal section; belongs to the NADH:flavin oxidoreductase/NADH oxidase family.</text>
</comment>
<evidence type="ECO:0000256" key="5">
    <source>
        <dbReference type="ARBA" id="ARBA00022643"/>
    </source>
</evidence>
<dbReference type="Gene3D" id="3.20.20.70">
    <property type="entry name" value="Aldolase class I"/>
    <property type="match status" value="1"/>
</dbReference>
<dbReference type="Pfam" id="PF00724">
    <property type="entry name" value="Oxidored_FMN"/>
    <property type="match status" value="1"/>
</dbReference>
<dbReference type="GO" id="GO:0046872">
    <property type="term" value="F:metal ion binding"/>
    <property type="evidence" value="ECO:0007669"/>
    <property type="project" value="UniProtKB-KW"/>
</dbReference>
<dbReference type="AlphaFoldDB" id="A0AAE5BVR1"/>
<dbReference type="InterPro" id="IPR023753">
    <property type="entry name" value="FAD/NAD-binding_dom"/>
</dbReference>
<accession>A0AAE5BVR1</accession>
<dbReference type="GO" id="GO:0016491">
    <property type="term" value="F:oxidoreductase activity"/>
    <property type="evidence" value="ECO:0007669"/>
    <property type="project" value="UniProtKB-KW"/>
</dbReference>
<evidence type="ECO:0000256" key="7">
    <source>
        <dbReference type="ARBA" id="ARBA00023002"/>
    </source>
</evidence>
<comment type="caution">
    <text evidence="12">The sequence shown here is derived from an EMBL/GenBank/DDBJ whole genome shotgun (WGS) entry which is preliminary data.</text>
</comment>
<dbReference type="InterPro" id="IPR036188">
    <property type="entry name" value="FAD/NAD-bd_sf"/>
</dbReference>
<dbReference type="RefSeq" id="WP_168775306.1">
    <property type="nucleotide sequence ID" value="NZ_JAABNR010000011.1"/>
</dbReference>
<dbReference type="PANTHER" id="PTHR42917">
    <property type="entry name" value="2,4-DIENOYL-COA REDUCTASE"/>
    <property type="match status" value="1"/>
</dbReference>
<evidence type="ECO:0000256" key="1">
    <source>
        <dbReference type="ARBA" id="ARBA00001917"/>
    </source>
</evidence>
<dbReference type="Gene3D" id="3.50.50.60">
    <property type="entry name" value="FAD/NAD(P)-binding domain"/>
    <property type="match status" value="1"/>
</dbReference>
<dbReference type="SUPFAM" id="SSF51395">
    <property type="entry name" value="FMN-linked oxidoreductases"/>
    <property type="match status" value="1"/>
</dbReference>
<keyword evidence="7" id="KW-0560">Oxidoreductase</keyword>
<evidence type="ECO:0000256" key="8">
    <source>
        <dbReference type="ARBA" id="ARBA00023004"/>
    </source>
</evidence>
<dbReference type="GO" id="GO:0010181">
    <property type="term" value="F:FMN binding"/>
    <property type="evidence" value="ECO:0007669"/>
    <property type="project" value="InterPro"/>
</dbReference>
<reference evidence="12" key="1">
    <citation type="submission" date="2020-01" db="EMBL/GenBank/DDBJ databases">
        <authorList>
            <person name="Chen W.-M."/>
        </authorList>
    </citation>
    <scope>NUCLEOTIDE SEQUENCE</scope>
    <source>
        <strain evidence="12">CYK-10</strain>
    </source>
</reference>
<dbReference type="EMBL" id="JAABNR010000011">
    <property type="protein sequence ID" value="NBZ88492.1"/>
    <property type="molecule type" value="Genomic_DNA"/>
</dbReference>
<keyword evidence="8" id="KW-0408">Iron</keyword>
<proteinExistence type="inferred from homology"/>
<evidence type="ECO:0000313" key="13">
    <source>
        <dbReference type="Proteomes" id="UP001193501"/>
    </source>
</evidence>
<keyword evidence="6" id="KW-0479">Metal-binding</keyword>
<evidence type="ECO:0000256" key="3">
    <source>
        <dbReference type="ARBA" id="ARBA00011048"/>
    </source>
</evidence>
<keyword evidence="5" id="KW-0288">FMN</keyword>
<feature type="domain" description="FAD/NAD(P)-binding" evidence="11">
    <location>
        <begin position="365"/>
        <end position="614"/>
    </location>
</feature>
<comment type="cofactor">
    <cofactor evidence="1">
        <name>FMN</name>
        <dbReference type="ChEBI" id="CHEBI:58210"/>
    </cofactor>
</comment>
<name>A0AAE5BVR1_9RHOB</name>
<keyword evidence="13" id="KW-1185">Reference proteome</keyword>
<evidence type="ECO:0000259" key="11">
    <source>
        <dbReference type="Pfam" id="PF07992"/>
    </source>
</evidence>
<evidence type="ECO:0000256" key="4">
    <source>
        <dbReference type="ARBA" id="ARBA00022630"/>
    </source>
</evidence>
<evidence type="ECO:0000256" key="6">
    <source>
        <dbReference type="ARBA" id="ARBA00022723"/>
    </source>
</evidence>
<sequence>MHPHLFTPLPLRPFTLKNRLVMGSMHTGLEERHDWPALTRFYARRAQGGAALIITGGISANAEGAVFQGAAELTEENLPHHQNLTAAVHQAGSRIVLQILHAGRYAFSPACVAPSALKSPISPFAPTELTEETIAKQIADIAATAARAIRAGYDGIELMGSEGYLINQFLAPKTNRRTDRWGLDRRLFAREVTSATRAAIGDALLIFRISLIDLVEGGQTWEDTAALARELSPLVDIFNSGIGWHEARVPTIGQMVPRAAFAPLTARLRALTDTPVIAVNRIPDPQTAEAILASGQADLIGLARPLLADPDWPNKALKGQRITPCIACNQACLDHTFEGKAATCLTNPAAGREAEFAPLPATPRRIAVVGAGAAGIACALTAARRGHLVTLFEALGQIGGQMRLAAKIPGKEEFLTLLAFYEAELSHPNITLKLNTKATEAELSGFDETVIATGVRPRKSALPGPDYAQALNGAALGPRVAIIGAGGIGFDVAAFLLGHEDFAKEWGLGDPATTPGGLTAPEPKAPAREIWLLQRSKGKPGRGLGKTTGWIHRAHLAAHGVRMLGGVEYLHFDAQGLHILRDGLPEIIPATDLVICAGQEPVAELMGQRIGGARDAAGIDAKRAIEEGTRLGLQL</sequence>
<dbReference type="PANTHER" id="PTHR42917:SF2">
    <property type="entry name" value="2,4-DIENOYL-COA REDUCTASE [(2E)-ENOYL-COA-PRODUCING]"/>
    <property type="match status" value="1"/>
</dbReference>
<dbReference type="InterPro" id="IPR013785">
    <property type="entry name" value="Aldolase_TIM"/>
</dbReference>
<evidence type="ECO:0000259" key="10">
    <source>
        <dbReference type="Pfam" id="PF00724"/>
    </source>
</evidence>
<dbReference type="Pfam" id="PF07992">
    <property type="entry name" value="Pyr_redox_2"/>
    <property type="match status" value="1"/>
</dbReference>
<keyword evidence="4" id="KW-0285">Flavoprotein</keyword>
<organism evidence="12 13">
    <name type="scientific">Stagnihabitans tardus</name>
    <dbReference type="NCBI Taxonomy" id="2699202"/>
    <lineage>
        <taxon>Bacteria</taxon>
        <taxon>Pseudomonadati</taxon>
        <taxon>Pseudomonadota</taxon>
        <taxon>Alphaproteobacteria</taxon>
        <taxon>Rhodobacterales</taxon>
        <taxon>Paracoccaceae</taxon>
        <taxon>Stagnihabitans</taxon>
    </lineage>
</organism>